<dbReference type="RefSeq" id="WP_091456107.1">
    <property type="nucleotide sequence ID" value="NZ_FMZZ01000017.1"/>
</dbReference>
<feature type="DNA-binding region" description="OmpR/PhoB-type" evidence="5">
    <location>
        <begin position="1"/>
        <end position="105"/>
    </location>
</feature>
<dbReference type="Pfam" id="PF13191">
    <property type="entry name" value="AAA_16"/>
    <property type="match status" value="1"/>
</dbReference>
<dbReference type="EMBL" id="FMZZ01000017">
    <property type="protein sequence ID" value="SDD75492.1"/>
    <property type="molecule type" value="Genomic_DNA"/>
</dbReference>
<organism evidence="8 9">
    <name type="scientific">Actinokineospora iranica</name>
    <dbReference type="NCBI Taxonomy" id="1271860"/>
    <lineage>
        <taxon>Bacteria</taxon>
        <taxon>Bacillati</taxon>
        <taxon>Actinomycetota</taxon>
        <taxon>Actinomycetes</taxon>
        <taxon>Pseudonocardiales</taxon>
        <taxon>Pseudonocardiaceae</taxon>
        <taxon>Actinokineospora</taxon>
    </lineage>
</organism>
<keyword evidence="4" id="KW-0804">Transcription</keyword>
<dbReference type="InterPro" id="IPR001867">
    <property type="entry name" value="OmpR/PhoB-type_DNA-bd"/>
</dbReference>
<keyword evidence="2" id="KW-0805">Transcription regulation</keyword>
<dbReference type="Gene3D" id="1.25.40.10">
    <property type="entry name" value="Tetratricopeptide repeat domain"/>
    <property type="match status" value="1"/>
</dbReference>
<dbReference type="SUPFAM" id="SSF46894">
    <property type="entry name" value="C-terminal effector domain of the bipartite response regulators"/>
    <property type="match status" value="1"/>
</dbReference>
<dbReference type="SUPFAM" id="SSF52540">
    <property type="entry name" value="P-loop containing nucleoside triphosphate hydrolases"/>
    <property type="match status" value="1"/>
</dbReference>
<dbReference type="PANTHER" id="PTHR35807">
    <property type="entry name" value="TRANSCRIPTIONAL REGULATOR REDD-RELATED"/>
    <property type="match status" value="1"/>
</dbReference>
<evidence type="ECO:0000313" key="8">
    <source>
        <dbReference type="EMBL" id="SDD75492.1"/>
    </source>
</evidence>
<dbReference type="GO" id="GO:0006355">
    <property type="term" value="P:regulation of DNA-templated transcription"/>
    <property type="evidence" value="ECO:0007669"/>
    <property type="project" value="InterPro"/>
</dbReference>
<evidence type="ECO:0000313" key="9">
    <source>
        <dbReference type="Proteomes" id="UP000199501"/>
    </source>
</evidence>
<dbReference type="InterPro" id="IPR011990">
    <property type="entry name" value="TPR-like_helical_dom_sf"/>
</dbReference>
<dbReference type="CDD" id="cd00383">
    <property type="entry name" value="trans_reg_C"/>
    <property type="match status" value="1"/>
</dbReference>
<evidence type="ECO:0000259" key="7">
    <source>
        <dbReference type="PROSITE" id="PS51755"/>
    </source>
</evidence>
<dbReference type="InterPro" id="IPR051677">
    <property type="entry name" value="AfsR-DnrI-RedD_regulator"/>
</dbReference>
<dbReference type="InterPro" id="IPR016032">
    <property type="entry name" value="Sig_transdc_resp-reg_C-effctor"/>
</dbReference>
<dbReference type="OrthoDB" id="8482304at2"/>
<dbReference type="AlphaFoldDB" id="A0A1G6XBQ1"/>
<evidence type="ECO:0000256" key="3">
    <source>
        <dbReference type="ARBA" id="ARBA00023125"/>
    </source>
</evidence>
<protein>
    <submittedName>
        <fullName evidence="8">DNA-binding transcriptional activator of the SARP family</fullName>
    </submittedName>
</protein>
<name>A0A1G6XBQ1_9PSEU</name>
<dbReference type="GO" id="GO:0003677">
    <property type="term" value="F:DNA binding"/>
    <property type="evidence" value="ECO:0007669"/>
    <property type="project" value="UniProtKB-UniRule"/>
</dbReference>
<evidence type="ECO:0000256" key="4">
    <source>
        <dbReference type="ARBA" id="ARBA00023163"/>
    </source>
</evidence>
<dbReference type="SMART" id="SM01043">
    <property type="entry name" value="BTAD"/>
    <property type="match status" value="1"/>
</dbReference>
<dbReference type="InterPro" id="IPR005158">
    <property type="entry name" value="BTAD"/>
</dbReference>
<dbReference type="InterPro" id="IPR036388">
    <property type="entry name" value="WH-like_DNA-bd_sf"/>
</dbReference>
<feature type="region of interest" description="Disordered" evidence="6">
    <location>
        <begin position="687"/>
        <end position="744"/>
    </location>
</feature>
<dbReference type="Pfam" id="PF03704">
    <property type="entry name" value="BTAD"/>
    <property type="match status" value="1"/>
</dbReference>
<dbReference type="GO" id="GO:0000160">
    <property type="term" value="P:phosphorelay signal transduction system"/>
    <property type="evidence" value="ECO:0007669"/>
    <property type="project" value="InterPro"/>
</dbReference>
<gene>
    <name evidence="8" type="ORF">SAMN05216174_11716</name>
</gene>
<dbReference type="CDD" id="cd15831">
    <property type="entry name" value="BTAD"/>
    <property type="match status" value="1"/>
</dbReference>
<accession>A0A1G6XBQ1</accession>
<reference evidence="9" key="1">
    <citation type="submission" date="2016-10" db="EMBL/GenBank/DDBJ databases">
        <authorList>
            <person name="Varghese N."/>
            <person name="Submissions S."/>
        </authorList>
    </citation>
    <scope>NUCLEOTIDE SEQUENCE [LARGE SCALE GENOMIC DNA]</scope>
    <source>
        <strain evidence="9">IBRC-M 10403</strain>
    </source>
</reference>
<dbReference type="Pfam" id="PF00486">
    <property type="entry name" value="Trans_reg_C"/>
    <property type="match status" value="1"/>
</dbReference>
<dbReference type="SUPFAM" id="SSF48452">
    <property type="entry name" value="TPR-like"/>
    <property type="match status" value="1"/>
</dbReference>
<keyword evidence="9" id="KW-1185">Reference proteome</keyword>
<dbReference type="InterPro" id="IPR041664">
    <property type="entry name" value="AAA_16"/>
</dbReference>
<keyword evidence="3 5" id="KW-0238">DNA-binding</keyword>
<feature type="domain" description="OmpR/PhoB-type" evidence="7">
    <location>
        <begin position="1"/>
        <end position="105"/>
    </location>
</feature>
<dbReference type="PANTHER" id="PTHR35807:SF1">
    <property type="entry name" value="TRANSCRIPTIONAL REGULATOR REDD"/>
    <property type="match status" value="1"/>
</dbReference>
<dbReference type="SMART" id="SM00862">
    <property type="entry name" value="Trans_reg_C"/>
    <property type="match status" value="1"/>
</dbReference>
<dbReference type="PROSITE" id="PS51755">
    <property type="entry name" value="OMPR_PHOB"/>
    <property type="match status" value="1"/>
</dbReference>
<evidence type="ECO:0000256" key="2">
    <source>
        <dbReference type="ARBA" id="ARBA00023015"/>
    </source>
</evidence>
<evidence type="ECO:0000256" key="6">
    <source>
        <dbReference type="SAM" id="MobiDB-lite"/>
    </source>
</evidence>
<proteinExistence type="inferred from homology"/>
<evidence type="ECO:0000256" key="1">
    <source>
        <dbReference type="ARBA" id="ARBA00005820"/>
    </source>
</evidence>
<comment type="similarity">
    <text evidence="1">Belongs to the AfsR/DnrI/RedD regulatory family.</text>
</comment>
<dbReference type="STRING" id="1271860.SAMN05216174_11716"/>
<dbReference type="InterPro" id="IPR027417">
    <property type="entry name" value="P-loop_NTPase"/>
</dbReference>
<sequence length="744" mass="78923">MTANNSASLRIDLLGQPVARRAGVELELGSARRRAVFSVLAVRAGDVVTREQLIDAVWDGVPPASAAAIIQTYVSDLRRALEPRRERWSAGEVLTTTGGGYRLLVADSGLDIRRFAALREQAGRHRRDGDPVAERAALERALALWRGEALAGVPGPFAHGQRVRLTELRLATWERRAALLLQAGEHDELVGELPMRIHENPFREELHGLLMTALARGGRRAEALAVYRAARETLAGRTGVEPGTALRGLHERILAGEPVGDGDPVARPRAGGAEAVSARPTRFIGRRFEVSRLRAAVAAVAAGRGGCVWIEGERGIGKTAVLTEGLAGAERAGCGLVWATGDEVTGTLPLAAAIAPGQESLTSLGNHGNLGSPEDILALVRARCGQAPQVLVLDDAQWADAATVALGRLLHRLTATLPLLLVVASRSTGGRAPDRLRAPLVGGGAEVLRLRQLTDEQIRDLVWSLAPRHADAELVAFTARQAGGNPLYARAVVAAVVDEGMATDDAATPPPGLAETVRGHLDALPEGAYAALRSAALLGDACGVGELAAAMGLPVERVLPDLDSAIDAGVLVVSWDRLRFRHPVVRRVLRGGIPGPIRAVLHRQLAESLAAAAAPPERVAEQLLAGAARMDAWACAWLANNVRQMSEHAPDTAIDLLRHTTEQSCVPPVLRAAFTSTLVRLLLNRTEAASRPRSESETAALDLAARTRQARSRRRAAPEVPAQRRAAACLGTGTRSTRRREPPG</sequence>
<dbReference type="Proteomes" id="UP000199501">
    <property type="component" value="Unassembled WGS sequence"/>
</dbReference>
<evidence type="ECO:0000256" key="5">
    <source>
        <dbReference type="PROSITE-ProRule" id="PRU01091"/>
    </source>
</evidence>
<dbReference type="Gene3D" id="1.10.10.10">
    <property type="entry name" value="Winged helix-like DNA-binding domain superfamily/Winged helix DNA-binding domain"/>
    <property type="match status" value="1"/>
</dbReference>